<reference evidence="2 3" key="1">
    <citation type="submission" date="2020-07" db="EMBL/GenBank/DDBJ databases">
        <title>Complete genome sequence of Mycolicibacterium litorale like strain isolated from cardiac implantable electronic device infection.</title>
        <authorList>
            <person name="Fukano H."/>
            <person name="Miyama H."/>
            <person name="Hoshino Y."/>
        </authorList>
    </citation>
    <scope>NUCLEOTIDE SEQUENCE [LARGE SCALE GENOMIC DNA]</scope>
    <source>
        <strain evidence="2 3">NIIDNTM18</strain>
    </source>
</reference>
<organism evidence="2 3">
    <name type="scientific">Mycolicibacterium litorale</name>
    <dbReference type="NCBI Taxonomy" id="758802"/>
    <lineage>
        <taxon>Bacteria</taxon>
        <taxon>Bacillati</taxon>
        <taxon>Actinomycetota</taxon>
        <taxon>Actinomycetes</taxon>
        <taxon>Mycobacteriales</taxon>
        <taxon>Mycobacteriaceae</taxon>
        <taxon>Mycolicibacterium</taxon>
    </lineage>
</organism>
<evidence type="ECO:0000256" key="1">
    <source>
        <dbReference type="SAM" id="SignalP"/>
    </source>
</evidence>
<evidence type="ECO:0008006" key="4">
    <source>
        <dbReference type="Google" id="ProtNLM"/>
    </source>
</evidence>
<accession>A0A6S6P658</accession>
<name>A0A6S6P658_9MYCO</name>
<evidence type="ECO:0000313" key="2">
    <source>
        <dbReference type="EMBL" id="BCI53899.1"/>
    </source>
</evidence>
<dbReference type="EMBL" id="AP023287">
    <property type="protein sequence ID" value="BCI53899.1"/>
    <property type="molecule type" value="Genomic_DNA"/>
</dbReference>
<protein>
    <recommendedName>
        <fullName evidence="4">Secreted protein</fullName>
    </recommendedName>
</protein>
<feature type="chain" id="PRO_5028057129" description="Secreted protein" evidence="1">
    <location>
        <begin position="35"/>
        <end position="230"/>
    </location>
</feature>
<feature type="signal peptide" evidence="1">
    <location>
        <begin position="1"/>
        <end position="34"/>
    </location>
</feature>
<sequence>MSTVDKHRAGPPLIAAAAAVWAAGLCTAVVPAHAMPPVPLAPGDCQQWGFPGGIVTVGQGTGEQLTFTGSNAAAVNSPATWRKTNGLNDQGTVQGEVRPDGTVRIVFSDAGSTVPFDGRVNPDGSVTGTRPGGDTPVPWDARITCVTQAPKAGPTISFDPVIGGLVAHITDRSGVTSQCEYRSDFYTRTFRLEANSTFDLRIVPAIPEFRDRPVDITCDNGTETHTSTFF</sequence>
<keyword evidence="1" id="KW-0732">Signal</keyword>
<dbReference type="AlphaFoldDB" id="A0A6S6P658"/>
<dbReference type="Proteomes" id="UP000515734">
    <property type="component" value="Chromosome"/>
</dbReference>
<dbReference type="RefSeq" id="WP_185291859.1">
    <property type="nucleotide sequence ID" value="NZ_AP023287.1"/>
</dbReference>
<gene>
    <name evidence="2" type="ORF">NIIDNTM18_31770</name>
</gene>
<proteinExistence type="predicted"/>
<evidence type="ECO:0000313" key="3">
    <source>
        <dbReference type="Proteomes" id="UP000515734"/>
    </source>
</evidence>